<dbReference type="Pfam" id="PF12679">
    <property type="entry name" value="ABC2_membrane_2"/>
    <property type="match status" value="1"/>
</dbReference>
<accession>A0ABM9CRS2</accession>
<keyword evidence="3" id="KW-1185">Reference proteome</keyword>
<proteinExistence type="predicted"/>
<dbReference type="RefSeq" id="WP_236337012.1">
    <property type="nucleotide sequence ID" value="NZ_CAKMMG010000011.1"/>
</dbReference>
<feature type="transmembrane region" description="Helical" evidence="1">
    <location>
        <begin position="225"/>
        <end position="248"/>
    </location>
</feature>
<name>A0ABM9CRS2_9BACL</name>
<feature type="transmembrane region" description="Helical" evidence="1">
    <location>
        <begin position="109"/>
        <end position="142"/>
    </location>
</feature>
<keyword evidence="1 2" id="KW-0812">Transmembrane</keyword>
<feature type="transmembrane region" description="Helical" evidence="1">
    <location>
        <begin position="62"/>
        <end position="88"/>
    </location>
</feature>
<feature type="transmembrane region" description="Helical" evidence="1">
    <location>
        <begin position="21"/>
        <end position="42"/>
    </location>
</feature>
<comment type="caution">
    <text evidence="2">The sequence shown here is derived from an EMBL/GenBank/DDBJ whole genome shotgun (WGS) entry which is preliminary data.</text>
</comment>
<dbReference type="Proteomes" id="UP000838324">
    <property type="component" value="Unassembled WGS sequence"/>
</dbReference>
<feature type="transmembrane region" description="Helical" evidence="1">
    <location>
        <begin position="182"/>
        <end position="201"/>
    </location>
</feature>
<organism evidence="2 3">
    <name type="scientific">Paenibacillus auburnensis</name>
    <dbReference type="NCBI Taxonomy" id="2905649"/>
    <lineage>
        <taxon>Bacteria</taxon>
        <taxon>Bacillati</taxon>
        <taxon>Bacillota</taxon>
        <taxon>Bacilli</taxon>
        <taxon>Bacillales</taxon>
        <taxon>Paenibacillaceae</taxon>
        <taxon>Paenibacillus</taxon>
    </lineage>
</organism>
<gene>
    <name evidence="2" type="primary">yxlG</name>
    <name evidence="2" type="ORF">PAECIP111892_05150</name>
</gene>
<evidence type="ECO:0000313" key="2">
    <source>
        <dbReference type="EMBL" id="CAH1222401.1"/>
    </source>
</evidence>
<keyword evidence="1" id="KW-0472">Membrane</keyword>
<dbReference type="EMBL" id="CAKMMG010000011">
    <property type="protein sequence ID" value="CAH1222401.1"/>
    <property type="molecule type" value="Genomic_DNA"/>
</dbReference>
<keyword evidence="1" id="KW-1133">Transmembrane helix</keyword>
<reference evidence="2" key="1">
    <citation type="submission" date="2022-01" db="EMBL/GenBank/DDBJ databases">
        <authorList>
            <person name="Criscuolo A."/>
        </authorList>
    </citation>
    <scope>NUCLEOTIDE SEQUENCE</scope>
    <source>
        <strain evidence="2">CIP111892</strain>
    </source>
</reference>
<feature type="transmembrane region" description="Helical" evidence="1">
    <location>
        <begin position="154"/>
        <end position="175"/>
    </location>
</feature>
<sequence>MRKFWTLYSKEMLESLRSYRLVWIPVVFIILGIMQPLTTYYLPDILKASGDMPPGMLEGYEMPGAAAVMAQALGQYGTIGMLVLALAAMNSLAGERSSGSAELLMVKPIAPAVIIFAKWAAHLTVLFIALGLGAAAAGYYTVQLMGSLSVSDCLAAAGLYSLWLLSAVSLTLLFSAFMRGPAAAFLALLSAAGMSLLYSLLPSDFDWLPAALPDLSAGQLTEGSVAWFGPVLSAVLLILACIAGASMLMGRNKLPD</sequence>
<evidence type="ECO:0000313" key="3">
    <source>
        <dbReference type="Proteomes" id="UP000838324"/>
    </source>
</evidence>
<dbReference type="PANTHER" id="PTHR43471">
    <property type="entry name" value="ABC TRANSPORTER PERMEASE"/>
    <property type="match status" value="1"/>
</dbReference>
<evidence type="ECO:0000256" key="1">
    <source>
        <dbReference type="SAM" id="Phobius"/>
    </source>
</evidence>
<protein>
    <submittedName>
        <fullName evidence="2">Transmembrane protein YxlG</fullName>
    </submittedName>
</protein>